<organism evidence="2 3">
    <name type="scientific">Paenibacillus macquariensis</name>
    <dbReference type="NCBI Taxonomy" id="948756"/>
    <lineage>
        <taxon>Bacteria</taxon>
        <taxon>Bacillati</taxon>
        <taxon>Bacillota</taxon>
        <taxon>Bacilli</taxon>
        <taxon>Bacillales</taxon>
        <taxon>Paenibacillaceae</taxon>
        <taxon>Paenibacillus</taxon>
    </lineage>
</organism>
<keyword evidence="3" id="KW-1185">Reference proteome</keyword>
<dbReference type="Pfam" id="PF00583">
    <property type="entry name" value="Acetyltransf_1"/>
    <property type="match status" value="1"/>
</dbReference>
<dbReference type="EMBL" id="FTNK01000018">
    <property type="protein sequence ID" value="SIR55175.1"/>
    <property type="molecule type" value="Genomic_DNA"/>
</dbReference>
<sequence>MIEPTIELKVVDRNNWGTCIRLKLKEDQTKFIAPNLYSIAQSKVEPNLLPYAIYANNEMIGFTLIDSEPDPKDLCHWIPRFMIDACFQGQGYGKASMKTIIEHIKSMPNSTAIRISFDPDNDSARALYLKMGFMDTGEIEDDEVIFEMRIVK</sequence>
<dbReference type="InterPro" id="IPR000182">
    <property type="entry name" value="GNAT_dom"/>
</dbReference>
<feature type="domain" description="N-acetyltransferase" evidence="1">
    <location>
        <begin position="6"/>
        <end position="152"/>
    </location>
</feature>
<evidence type="ECO:0000313" key="3">
    <source>
        <dbReference type="Proteomes" id="UP000186666"/>
    </source>
</evidence>
<comment type="caution">
    <text evidence="2">The sequence shown here is derived from an EMBL/GenBank/DDBJ whole genome shotgun (WGS) entry which is preliminary data.</text>
</comment>
<dbReference type="SUPFAM" id="SSF55729">
    <property type="entry name" value="Acyl-CoA N-acyltransferases (Nat)"/>
    <property type="match status" value="1"/>
</dbReference>
<evidence type="ECO:0000313" key="2">
    <source>
        <dbReference type="EMBL" id="SIR55175.1"/>
    </source>
</evidence>
<accession>A0ABY1KBC0</accession>
<dbReference type="PROSITE" id="PS51186">
    <property type="entry name" value="GNAT"/>
    <property type="match status" value="1"/>
</dbReference>
<gene>
    <name evidence="2" type="ORF">SAMN05421578_11856</name>
</gene>
<dbReference type="Proteomes" id="UP000186666">
    <property type="component" value="Unassembled WGS sequence"/>
</dbReference>
<dbReference type="RefSeq" id="WP_068588303.1">
    <property type="nucleotide sequence ID" value="NZ_FTNK01000018.1"/>
</dbReference>
<dbReference type="CDD" id="cd04301">
    <property type="entry name" value="NAT_SF"/>
    <property type="match status" value="1"/>
</dbReference>
<reference evidence="2 3" key="1">
    <citation type="submission" date="2017-01" db="EMBL/GenBank/DDBJ databases">
        <authorList>
            <person name="Varghese N."/>
            <person name="Submissions S."/>
        </authorList>
    </citation>
    <scope>NUCLEOTIDE SEQUENCE [LARGE SCALE GENOMIC DNA]</scope>
    <source>
        <strain evidence="2 3">ATCC 23464</strain>
    </source>
</reference>
<evidence type="ECO:0000259" key="1">
    <source>
        <dbReference type="PROSITE" id="PS51186"/>
    </source>
</evidence>
<dbReference type="Gene3D" id="3.40.630.30">
    <property type="match status" value="1"/>
</dbReference>
<proteinExistence type="predicted"/>
<dbReference type="InterPro" id="IPR016181">
    <property type="entry name" value="Acyl_CoA_acyltransferase"/>
</dbReference>
<protein>
    <submittedName>
        <fullName evidence="2">Diamine N-acetyltransferase</fullName>
    </submittedName>
</protein>
<name>A0ABY1KBC0_9BACL</name>